<sequence length="534" mass="61161">MPHNKFECEIRHEHYFKLKSKEMTLGQVAAYPFKKIFDVVTGLPSYLVGRILALVIFNPLVLVNPEKDDFQYKQSKKNPDELHFEDFAVINVTDKPSLITRIIRNYAIKLHNTLPYVPEFITNFLKKEVLRIKAADKQKCQELLGRLSLQLNGISLTNESIIPLDPEAIFFKGTEFIDPQLRDKFFKAVNELVNKRKDSDGQFDITKNTKKIRFFNLETRDGSVLDSAEIAAPGEAEKPYKDRTFVITCMPRSNNFTAWLKRHRMYANEIGTTYVSFNYRGVERSLGLIWNQNDMVRDAVAQAERLLALGVKPENIAFQGECLGAAIATMAAAKMHEDGYKVKLFNTRSFRSASKVLLYKILPAENASLYNPVNWLRYLGAALFIVIGIPLLKITKWNMNAAEAYDSIPEEDKDFLNAKNDPIVEESHASMFSYIKERHDKLQQAYENGTATEEELIELKNIGDVEPHKFTLNKEYDDTKKKVNIHTCPLQMLARDGSDNPCEDNAHRYQIGFFRRAFHKTEEAHTAPSFAPVG</sequence>
<reference evidence="1 2" key="1">
    <citation type="submission" date="2014-05" db="EMBL/GenBank/DDBJ databases">
        <authorList>
            <person name="Rizzardi K."/>
            <person name="Winiecka-Krusnell J."/>
            <person name="Ramliden M."/>
            <person name="Alm E."/>
            <person name="Andersson S."/>
            <person name="Byfors S."/>
        </authorList>
    </citation>
    <scope>NUCLEOTIDE SEQUENCE [LARGE SCALE GENOMIC DNA]</scope>
    <source>
        <strain evidence="1 2">LEGN</strain>
    </source>
</reference>
<dbReference type="AlphaFoldDB" id="A0A0A2SXU1"/>
<name>A0A0A2SXU1_9GAMM</name>
<dbReference type="Gene3D" id="3.40.50.1820">
    <property type="entry name" value="alpha/beta hydrolase"/>
    <property type="match status" value="1"/>
</dbReference>
<proteinExistence type="predicted"/>
<dbReference type="SUPFAM" id="SSF53474">
    <property type="entry name" value="alpha/beta-Hydrolases"/>
    <property type="match status" value="1"/>
</dbReference>
<protein>
    <submittedName>
        <fullName evidence="1">Uncharacterized protein</fullName>
    </submittedName>
</protein>
<dbReference type="RefSeq" id="WP_052117515.1">
    <property type="nucleotide sequence ID" value="NZ_JNCF01000003.1"/>
</dbReference>
<dbReference type="OrthoDB" id="5641950at2"/>
<keyword evidence="2" id="KW-1185">Reference proteome</keyword>
<dbReference type="InterPro" id="IPR029058">
    <property type="entry name" value="AB_hydrolase_fold"/>
</dbReference>
<dbReference type="Proteomes" id="UP000054422">
    <property type="component" value="Unassembled WGS sequence"/>
</dbReference>
<dbReference type="EMBL" id="JNCF01000003">
    <property type="protein sequence ID" value="KGP64264.1"/>
    <property type="molecule type" value="Genomic_DNA"/>
</dbReference>
<dbReference type="STRING" id="1498499.EP47_04235"/>
<comment type="caution">
    <text evidence="1">The sequence shown here is derived from an EMBL/GenBank/DDBJ whole genome shotgun (WGS) entry which is preliminary data.</text>
</comment>
<evidence type="ECO:0000313" key="1">
    <source>
        <dbReference type="EMBL" id="KGP64264.1"/>
    </source>
</evidence>
<evidence type="ECO:0000313" key="2">
    <source>
        <dbReference type="Proteomes" id="UP000054422"/>
    </source>
</evidence>
<gene>
    <name evidence="1" type="ORF">EP47_04235</name>
</gene>
<organism evidence="1 2">
    <name type="scientific">Legionella norrlandica</name>
    <dbReference type="NCBI Taxonomy" id="1498499"/>
    <lineage>
        <taxon>Bacteria</taxon>
        <taxon>Pseudomonadati</taxon>
        <taxon>Pseudomonadota</taxon>
        <taxon>Gammaproteobacteria</taxon>
        <taxon>Legionellales</taxon>
        <taxon>Legionellaceae</taxon>
        <taxon>Legionella</taxon>
    </lineage>
</organism>
<accession>A0A0A2SXU1</accession>